<feature type="DNA-binding region" description="H-T-H motif" evidence="2">
    <location>
        <begin position="33"/>
        <end position="52"/>
    </location>
</feature>
<dbReference type="AlphaFoldDB" id="A0A844B0I9"/>
<dbReference type="PANTHER" id="PTHR43479">
    <property type="entry name" value="ACREF/ENVCD OPERON REPRESSOR-RELATED"/>
    <property type="match status" value="1"/>
</dbReference>
<dbReference type="SUPFAM" id="SSF46689">
    <property type="entry name" value="Homeodomain-like"/>
    <property type="match status" value="1"/>
</dbReference>
<dbReference type="Pfam" id="PF00440">
    <property type="entry name" value="TetR_N"/>
    <property type="match status" value="1"/>
</dbReference>
<dbReference type="EMBL" id="WIXK01000008">
    <property type="protein sequence ID" value="MQY43802.1"/>
    <property type="molecule type" value="Genomic_DNA"/>
</dbReference>
<comment type="caution">
    <text evidence="4">The sequence shown here is derived from an EMBL/GenBank/DDBJ whole genome shotgun (WGS) entry which is preliminary data.</text>
</comment>
<dbReference type="Gene3D" id="1.10.10.60">
    <property type="entry name" value="Homeodomain-like"/>
    <property type="match status" value="1"/>
</dbReference>
<dbReference type="InterPro" id="IPR001647">
    <property type="entry name" value="HTH_TetR"/>
</dbReference>
<dbReference type="PROSITE" id="PS50977">
    <property type="entry name" value="HTH_TETR_2"/>
    <property type="match status" value="1"/>
</dbReference>
<keyword evidence="5" id="KW-1185">Reference proteome</keyword>
<dbReference type="PANTHER" id="PTHR43479:SF11">
    <property type="entry name" value="ACREF_ENVCD OPERON REPRESSOR-RELATED"/>
    <property type="match status" value="1"/>
</dbReference>
<name>A0A844B0I9_9RHOB</name>
<dbReference type="Gene3D" id="1.10.357.10">
    <property type="entry name" value="Tetracycline Repressor, domain 2"/>
    <property type="match status" value="1"/>
</dbReference>
<evidence type="ECO:0000313" key="5">
    <source>
        <dbReference type="Proteomes" id="UP000436694"/>
    </source>
</evidence>
<dbReference type="InterPro" id="IPR041490">
    <property type="entry name" value="KstR2_TetR_C"/>
</dbReference>
<gene>
    <name evidence="4" type="ORF">GG681_14245</name>
</gene>
<dbReference type="InterPro" id="IPR009057">
    <property type="entry name" value="Homeodomain-like_sf"/>
</dbReference>
<evidence type="ECO:0000313" key="4">
    <source>
        <dbReference type="EMBL" id="MQY43802.1"/>
    </source>
</evidence>
<dbReference type="InterPro" id="IPR050624">
    <property type="entry name" value="HTH-type_Tx_Regulator"/>
</dbReference>
<dbReference type="Proteomes" id="UP000436694">
    <property type="component" value="Unassembled WGS sequence"/>
</dbReference>
<dbReference type="PRINTS" id="PR00455">
    <property type="entry name" value="HTHTETR"/>
</dbReference>
<dbReference type="GO" id="GO:0003677">
    <property type="term" value="F:DNA binding"/>
    <property type="evidence" value="ECO:0007669"/>
    <property type="project" value="UniProtKB-UniRule"/>
</dbReference>
<evidence type="ECO:0000256" key="2">
    <source>
        <dbReference type="PROSITE-ProRule" id="PRU00335"/>
    </source>
</evidence>
<dbReference type="RefSeq" id="WP_328593400.1">
    <property type="nucleotide sequence ID" value="NZ_WIXK01000008.1"/>
</dbReference>
<keyword evidence="1 2" id="KW-0238">DNA-binding</keyword>
<reference evidence="4 5" key="1">
    <citation type="submission" date="2019-10" db="EMBL/GenBank/DDBJ databases">
        <title>Epibacterium sp. nov., isolated from seawater.</title>
        <authorList>
            <person name="Zhang X."/>
            <person name="Li N."/>
        </authorList>
    </citation>
    <scope>NUCLEOTIDE SEQUENCE [LARGE SCALE GENOMIC DNA]</scope>
    <source>
        <strain evidence="4 5">SM1969</strain>
    </source>
</reference>
<feature type="domain" description="HTH tetR-type" evidence="3">
    <location>
        <begin position="10"/>
        <end position="70"/>
    </location>
</feature>
<proteinExistence type="predicted"/>
<evidence type="ECO:0000256" key="1">
    <source>
        <dbReference type="ARBA" id="ARBA00023125"/>
    </source>
</evidence>
<evidence type="ECO:0000259" key="3">
    <source>
        <dbReference type="PROSITE" id="PS50977"/>
    </source>
</evidence>
<dbReference type="Pfam" id="PF17932">
    <property type="entry name" value="TetR_C_24"/>
    <property type="match status" value="1"/>
</dbReference>
<protein>
    <submittedName>
        <fullName evidence="4">TetR family transcriptional regulator</fullName>
    </submittedName>
</protein>
<sequence length="199" mass="22342">MARTIAKDHNEKRDHILKTAAQVFADEGLARASMAQVARACGISKANIYHYYNSKDALLFDILDSYLKELRDQICTAECGSEDAIERLTHILSVILIAYQGMDAEHKIQTEGIALLPEAQQDILKGYQREMVLHLSEILRTIAPQVLEQDRAKLHAATMSVFGMINWYYMWNKDADAQARSDYAELVAKLTVNGVQGLA</sequence>
<accession>A0A844B0I9</accession>
<organism evidence="4 5">
    <name type="scientific">Tritonibacter aquimaris</name>
    <dbReference type="NCBI Taxonomy" id="2663379"/>
    <lineage>
        <taxon>Bacteria</taxon>
        <taxon>Pseudomonadati</taxon>
        <taxon>Pseudomonadota</taxon>
        <taxon>Alphaproteobacteria</taxon>
        <taxon>Rhodobacterales</taxon>
        <taxon>Paracoccaceae</taxon>
        <taxon>Tritonibacter</taxon>
    </lineage>
</organism>